<organism evidence="1 2">
    <name type="scientific">Streptococcus viridans</name>
    <dbReference type="NCBI Taxonomy" id="78535"/>
    <lineage>
        <taxon>Bacteria</taxon>
        <taxon>Bacillati</taxon>
        <taxon>Bacillota</taxon>
        <taxon>Bacilli</taxon>
        <taxon>Lactobacillales</taxon>
        <taxon>Streptococcaceae</taxon>
        <taxon>Streptococcus</taxon>
    </lineage>
</organism>
<dbReference type="EMBL" id="LR134266">
    <property type="protein sequence ID" value="VED66733.1"/>
    <property type="molecule type" value="Genomic_DNA"/>
</dbReference>
<accession>A0A3S4L4S9</accession>
<gene>
    <name evidence="1" type="ORF">NCTC3166_00543</name>
</gene>
<dbReference type="RefSeq" id="WP_048690403.1">
    <property type="nucleotide sequence ID" value="NZ_LR134266.1"/>
</dbReference>
<protein>
    <submittedName>
        <fullName evidence="1">Staphylococcal protein of uncharacterized function (DUF960)</fullName>
    </submittedName>
</protein>
<dbReference type="InterPro" id="IPR009303">
    <property type="entry name" value="DUF960"/>
</dbReference>
<evidence type="ECO:0000313" key="2">
    <source>
        <dbReference type="Proteomes" id="UP000270025"/>
    </source>
</evidence>
<dbReference type="Proteomes" id="UP000270025">
    <property type="component" value="Chromosome"/>
</dbReference>
<proteinExistence type="predicted"/>
<dbReference type="KEGG" id="svf:NCTC3166_00543"/>
<reference evidence="1 2" key="1">
    <citation type="submission" date="2018-12" db="EMBL/GenBank/DDBJ databases">
        <authorList>
            <consortium name="Pathogen Informatics"/>
        </authorList>
    </citation>
    <scope>NUCLEOTIDE SEQUENCE [LARGE SCALE GENOMIC DNA]</scope>
    <source>
        <strain evidence="1 2">NCTC3166</strain>
    </source>
</reference>
<keyword evidence="2" id="KW-1185">Reference proteome</keyword>
<dbReference type="Pfam" id="PF06124">
    <property type="entry name" value="DUF960"/>
    <property type="match status" value="1"/>
</dbReference>
<evidence type="ECO:0000313" key="1">
    <source>
        <dbReference type="EMBL" id="VED66733.1"/>
    </source>
</evidence>
<dbReference type="AlphaFoldDB" id="A0A3S4L4S9"/>
<name>A0A3S4L4S9_9STRE</name>
<sequence>MAFTNTRGRYASFGVMTSLPDDIIDSFWYVIDNYLKHVYPLNSVLKFELINRKGKTTLRFSQKDFPLEIAVDFLIPFDPYYPRQVRIVDNKGRETIMLIDEYQLL</sequence>
<dbReference type="Gene3D" id="3.10.450.150">
    <property type="entry name" value="enterococcus faecalis protein"/>
    <property type="match status" value="1"/>
</dbReference>